<evidence type="ECO:0000313" key="3">
    <source>
        <dbReference type="EMBL" id="MCP2732706.1"/>
    </source>
</evidence>
<dbReference type="InterPro" id="IPR025161">
    <property type="entry name" value="IS402-like_dom"/>
</dbReference>
<dbReference type="EMBL" id="JAMZMM010000752">
    <property type="protein sequence ID" value="MCP2732706.1"/>
    <property type="molecule type" value="Genomic_DNA"/>
</dbReference>
<feature type="domain" description="Transposase IS4-like" evidence="1">
    <location>
        <begin position="104"/>
        <end position="272"/>
    </location>
</feature>
<dbReference type="RefSeq" id="WP_254015407.1">
    <property type="nucleotide sequence ID" value="NZ_JAMZMM010000752.1"/>
</dbReference>
<dbReference type="AlphaFoldDB" id="A0AAE3KRC2"/>
<organism evidence="3 4">
    <name type="scientific">Limnofasciculus baicalensis BBK-W-15</name>
    <dbReference type="NCBI Taxonomy" id="2699891"/>
    <lineage>
        <taxon>Bacteria</taxon>
        <taxon>Bacillati</taxon>
        <taxon>Cyanobacteriota</taxon>
        <taxon>Cyanophyceae</taxon>
        <taxon>Coleofasciculales</taxon>
        <taxon>Coleofasciculaceae</taxon>
        <taxon>Limnofasciculus</taxon>
        <taxon>Limnofasciculus baicalensis</taxon>
    </lineage>
</organism>
<gene>
    <name evidence="3" type="ORF">NJ959_30190</name>
</gene>
<name>A0AAE3KRC2_9CYAN</name>
<dbReference type="InterPro" id="IPR002559">
    <property type="entry name" value="Transposase_11"/>
</dbReference>
<feature type="domain" description="Insertion element IS402-like" evidence="2">
    <location>
        <begin position="7"/>
        <end position="83"/>
    </location>
</feature>
<protein>
    <submittedName>
        <fullName evidence="3">IS5 family transposase</fullName>
    </submittedName>
</protein>
<dbReference type="GO" id="GO:0006313">
    <property type="term" value="P:DNA transposition"/>
    <property type="evidence" value="ECO:0007669"/>
    <property type="project" value="InterPro"/>
</dbReference>
<dbReference type="GO" id="GO:0004803">
    <property type="term" value="F:transposase activity"/>
    <property type="evidence" value="ECO:0007669"/>
    <property type="project" value="InterPro"/>
</dbReference>
<evidence type="ECO:0000259" key="2">
    <source>
        <dbReference type="Pfam" id="PF13340"/>
    </source>
</evidence>
<reference evidence="3" key="1">
    <citation type="submission" date="2022-06" db="EMBL/GenBank/DDBJ databases">
        <title>New cyanobacteria of genus Symplocastrum in benthos of Lake Baikal.</title>
        <authorList>
            <person name="Sorokovikova E."/>
            <person name="Tikhonova I."/>
            <person name="Krasnopeev A."/>
            <person name="Evseev P."/>
            <person name="Gladkikh A."/>
            <person name="Belykh O."/>
        </authorList>
    </citation>
    <scope>NUCLEOTIDE SEQUENCE</scope>
    <source>
        <strain evidence="3">BBK-W-15</strain>
    </source>
</reference>
<proteinExistence type="predicted"/>
<evidence type="ECO:0000313" key="4">
    <source>
        <dbReference type="Proteomes" id="UP001204953"/>
    </source>
</evidence>
<evidence type="ECO:0000259" key="1">
    <source>
        <dbReference type="Pfam" id="PF01609"/>
    </source>
</evidence>
<sequence length="282" mass="33022">MPYSSNLTDSEWEILEPLLDQILPTKKRTRPPNWTKREILDGIFYQLKNGCNWEDLPKDLPPYSTVYWYYKQWRAQGVLEELMRIIHSQIREQVKKKPKWTRLMMIDSQAVKNTCNASITSKGYCFYKSTNGIKRHLAVDTLGFPFFTHSTKGNLSDDAGLIEMLSKNIDYFKSKPVNIPKITILLDHGYHPEHLTIELKKIYPQIMTKIKFELSKKPSKQEKEVSGKSGFVPVVARWIIERSNSWMERCKILVKNFERTLDNATAKMNLCFIRLMVKRLAA</sequence>
<dbReference type="Proteomes" id="UP001204953">
    <property type="component" value="Unassembled WGS sequence"/>
</dbReference>
<dbReference type="NCBIfam" id="NF033580">
    <property type="entry name" value="transpos_IS5_3"/>
    <property type="match status" value="1"/>
</dbReference>
<dbReference type="GO" id="GO:0003677">
    <property type="term" value="F:DNA binding"/>
    <property type="evidence" value="ECO:0007669"/>
    <property type="project" value="InterPro"/>
</dbReference>
<dbReference type="Pfam" id="PF13340">
    <property type="entry name" value="DUF4096"/>
    <property type="match status" value="1"/>
</dbReference>
<dbReference type="PANTHER" id="PTHR30007:SF0">
    <property type="entry name" value="TRANSPOSASE"/>
    <property type="match status" value="1"/>
</dbReference>
<dbReference type="Pfam" id="PF01609">
    <property type="entry name" value="DDE_Tnp_1"/>
    <property type="match status" value="1"/>
</dbReference>
<comment type="caution">
    <text evidence="3">The sequence shown here is derived from an EMBL/GenBank/DDBJ whole genome shotgun (WGS) entry which is preliminary data.</text>
</comment>
<dbReference type="PANTHER" id="PTHR30007">
    <property type="entry name" value="PHP DOMAIN PROTEIN"/>
    <property type="match status" value="1"/>
</dbReference>
<accession>A0AAE3KRC2</accession>
<keyword evidence="4" id="KW-1185">Reference proteome</keyword>